<dbReference type="InterPro" id="IPR044689">
    <property type="entry name" value="CGR2/3"/>
</dbReference>
<name>A0ABR0W7I7_REHGL</name>
<protein>
    <recommendedName>
        <fullName evidence="4">Transmembrane protein</fullName>
    </recommendedName>
</protein>
<dbReference type="EMBL" id="JABTTQ020000013">
    <property type="protein sequence ID" value="KAK6143631.1"/>
    <property type="molecule type" value="Genomic_DNA"/>
</dbReference>
<evidence type="ECO:0000313" key="3">
    <source>
        <dbReference type="Proteomes" id="UP001318860"/>
    </source>
</evidence>
<keyword evidence="1" id="KW-0472">Membrane</keyword>
<dbReference type="PANTHER" id="PTHR34208:SF5">
    <property type="entry name" value="OS01G0144000 PROTEIN"/>
    <property type="match status" value="1"/>
</dbReference>
<evidence type="ECO:0008006" key="4">
    <source>
        <dbReference type="Google" id="ProtNLM"/>
    </source>
</evidence>
<sequence length="277" mass="30650">MGKLRKTTVMGGVFNCKTMSRRPNTGRRLADSGSIPFVGALHSKSHPSPLLSIGLVVVGALLIVGYVYHGSGGRSGDIGGVSCTLELQKLIPILKKAYGDSTRKVLHVGPETCSVVSQLLKEEDTEAWGVEPYELDDPDSNCKSLVRKGIVRVADIKFPLPYRPKSFSLVIVSDALDYLSPKYLNKTVPELASCYLVNSHLTITYQPYCYPGQQRAKVSELSKFGRPAKLRSSSWWIRFFIQTSLEENESAVKKFEQAATKKSYKPACQVFHLKPLH</sequence>
<dbReference type="PANTHER" id="PTHR34208">
    <property type="entry name" value="S-ADENOSYL-L-METHIONINE-DEPENDENT METHYLTRANSFERASE-RELATED"/>
    <property type="match status" value="1"/>
</dbReference>
<dbReference type="Proteomes" id="UP001318860">
    <property type="component" value="Unassembled WGS sequence"/>
</dbReference>
<reference evidence="2 3" key="1">
    <citation type="journal article" date="2021" name="Comput. Struct. Biotechnol. J.">
        <title>De novo genome assembly of the potent medicinal plant Rehmannia glutinosa using nanopore technology.</title>
        <authorList>
            <person name="Ma L."/>
            <person name="Dong C."/>
            <person name="Song C."/>
            <person name="Wang X."/>
            <person name="Zheng X."/>
            <person name="Niu Y."/>
            <person name="Chen S."/>
            <person name="Feng W."/>
        </authorList>
    </citation>
    <scope>NUCLEOTIDE SEQUENCE [LARGE SCALE GENOMIC DNA]</scope>
    <source>
        <strain evidence="2">DH-2019</strain>
    </source>
</reference>
<feature type="transmembrane region" description="Helical" evidence="1">
    <location>
        <begin position="50"/>
        <end position="68"/>
    </location>
</feature>
<organism evidence="2 3">
    <name type="scientific">Rehmannia glutinosa</name>
    <name type="common">Chinese foxglove</name>
    <dbReference type="NCBI Taxonomy" id="99300"/>
    <lineage>
        <taxon>Eukaryota</taxon>
        <taxon>Viridiplantae</taxon>
        <taxon>Streptophyta</taxon>
        <taxon>Embryophyta</taxon>
        <taxon>Tracheophyta</taxon>
        <taxon>Spermatophyta</taxon>
        <taxon>Magnoliopsida</taxon>
        <taxon>eudicotyledons</taxon>
        <taxon>Gunneridae</taxon>
        <taxon>Pentapetalae</taxon>
        <taxon>asterids</taxon>
        <taxon>lamiids</taxon>
        <taxon>Lamiales</taxon>
        <taxon>Orobanchaceae</taxon>
        <taxon>Rehmannieae</taxon>
        <taxon>Rehmannia</taxon>
    </lineage>
</organism>
<comment type="caution">
    <text evidence="2">The sequence shown here is derived from an EMBL/GenBank/DDBJ whole genome shotgun (WGS) entry which is preliminary data.</text>
</comment>
<gene>
    <name evidence="2" type="ORF">DH2020_023979</name>
</gene>
<evidence type="ECO:0000313" key="2">
    <source>
        <dbReference type="EMBL" id="KAK6143631.1"/>
    </source>
</evidence>
<keyword evidence="1" id="KW-0812">Transmembrane</keyword>
<accession>A0ABR0W7I7</accession>
<proteinExistence type="predicted"/>
<keyword evidence="3" id="KW-1185">Reference proteome</keyword>
<evidence type="ECO:0000256" key="1">
    <source>
        <dbReference type="SAM" id="Phobius"/>
    </source>
</evidence>
<keyword evidence="1" id="KW-1133">Transmembrane helix</keyword>